<dbReference type="GO" id="GO:0009231">
    <property type="term" value="P:riboflavin biosynthetic process"/>
    <property type="evidence" value="ECO:0007669"/>
    <property type="project" value="InterPro"/>
</dbReference>
<dbReference type="EMBL" id="BARS01033932">
    <property type="protein sequence ID" value="GAG16573.1"/>
    <property type="molecule type" value="Genomic_DNA"/>
</dbReference>
<comment type="caution">
    <text evidence="2">The sequence shown here is derived from an EMBL/GenBank/DDBJ whole genome shotgun (WGS) entry which is preliminary data.</text>
</comment>
<reference evidence="2" key="1">
    <citation type="journal article" date="2014" name="Front. Microbiol.">
        <title>High frequency of phylogenetically diverse reductive dehalogenase-homologous genes in deep subseafloor sedimentary metagenomes.</title>
        <authorList>
            <person name="Kawai M."/>
            <person name="Futagami T."/>
            <person name="Toyoda A."/>
            <person name="Takaki Y."/>
            <person name="Nishi S."/>
            <person name="Hori S."/>
            <person name="Arai W."/>
            <person name="Tsubouchi T."/>
            <person name="Morono Y."/>
            <person name="Uchiyama I."/>
            <person name="Ito T."/>
            <person name="Fujiyama A."/>
            <person name="Inagaki F."/>
            <person name="Takami H."/>
        </authorList>
    </citation>
    <scope>NUCLEOTIDE SEQUENCE</scope>
    <source>
        <strain evidence="2">Expedition CK06-06</strain>
    </source>
</reference>
<organism evidence="2">
    <name type="scientific">marine sediment metagenome</name>
    <dbReference type="NCBI Taxonomy" id="412755"/>
    <lineage>
        <taxon>unclassified sequences</taxon>
        <taxon>metagenomes</taxon>
        <taxon>ecological metagenomes</taxon>
    </lineage>
</organism>
<protein>
    <submittedName>
        <fullName evidence="2">Uncharacterized protein</fullName>
    </submittedName>
</protein>
<evidence type="ECO:0000313" key="2">
    <source>
        <dbReference type="EMBL" id="GAG16573.1"/>
    </source>
</evidence>
<dbReference type="GO" id="GO:0009349">
    <property type="term" value="C:riboflavin synthase complex"/>
    <property type="evidence" value="ECO:0007669"/>
    <property type="project" value="InterPro"/>
</dbReference>
<sequence>EVLGAENVNNALETEFEKEVMHVDIKRALVPTIDDVALGAKQLFEKSKCDFAVLGYSLDEGEKLSTAFQNSVLTTQFHYGKHIFRVIVPGEESMESYVRAAAKEIVRYHFKPEELQDELTKSREEGEESESSFNPFAAMFG</sequence>
<dbReference type="Gene3D" id="3.40.50.960">
    <property type="entry name" value="Lumazine/riboflavin synthase"/>
    <property type="match status" value="1"/>
</dbReference>
<name>X0VVW4_9ZZZZ</name>
<feature type="non-terminal residue" evidence="2">
    <location>
        <position position="1"/>
    </location>
</feature>
<dbReference type="AlphaFoldDB" id="X0VVW4"/>
<feature type="region of interest" description="Disordered" evidence="1">
    <location>
        <begin position="121"/>
        <end position="141"/>
    </location>
</feature>
<proteinExistence type="predicted"/>
<gene>
    <name evidence="2" type="ORF">S01H1_52497</name>
</gene>
<dbReference type="InterPro" id="IPR036467">
    <property type="entry name" value="LS/RS_sf"/>
</dbReference>
<accession>X0VVW4</accession>
<evidence type="ECO:0000256" key="1">
    <source>
        <dbReference type="SAM" id="MobiDB-lite"/>
    </source>
</evidence>